<dbReference type="InterPro" id="IPR050827">
    <property type="entry name" value="CRP1_MDG1_kinase"/>
</dbReference>
<dbReference type="InterPro" id="IPR014756">
    <property type="entry name" value="Ig_E-set"/>
</dbReference>
<dbReference type="InterPro" id="IPR013783">
    <property type="entry name" value="Ig-like_fold"/>
</dbReference>
<evidence type="ECO:0000313" key="4">
    <source>
        <dbReference type="EnsemblProtists" id="EKX42965"/>
    </source>
</evidence>
<dbReference type="CDD" id="cd02859">
    <property type="entry name" value="E_set_AMPKbeta_like_N"/>
    <property type="match status" value="1"/>
</dbReference>
<dbReference type="PANTHER" id="PTHR10343">
    <property type="entry name" value="5'-AMP-ACTIVATED PROTEIN KINASE , BETA SUBUNIT"/>
    <property type="match status" value="1"/>
</dbReference>
<keyword evidence="5" id="KW-1185">Reference proteome</keyword>
<dbReference type="PANTHER" id="PTHR10343:SF84">
    <property type="entry name" value="5'-AMP-ACTIVATED PROTEIN KINASE SUBUNIT BETA-1"/>
    <property type="match status" value="1"/>
</dbReference>
<dbReference type="EnsemblProtists" id="EKX42965">
    <property type="protein sequence ID" value="EKX42965"/>
    <property type="gene ID" value="GUITHDRAFT_153405"/>
</dbReference>
<dbReference type="EMBL" id="JH993013">
    <property type="protein sequence ID" value="EKX42965.1"/>
    <property type="molecule type" value="Genomic_DNA"/>
</dbReference>
<gene>
    <name evidence="3" type="ORF">GUITHDRAFT_153405</name>
</gene>
<dbReference type="SUPFAM" id="SSF81296">
    <property type="entry name" value="E set domains"/>
    <property type="match status" value="1"/>
</dbReference>
<dbReference type="Proteomes" id="UP000011087">
    <property type="component" value="Unassembled WGS sequence"/>
</dbReference>
<feature type="domain" description="AMP-activated protein kinase glycogen-binding" evidence="2">
    <location>
        <begin position="70"/>
        <end position="143"/>
    </location>
</feature>
<dbReference type="InterPro" id="IPR032640">
    <property type="entry name" value="AMPK1_CBM"/>
</dbReference>
<accession>L1J4F1</accession>
<sequence>MGCYIDLVAGSMESDRLISSKMTGLRGGFGPTNAGAMPKMYQQAQKSDNLQSSKLTRISWKKLNPAETYDSVEVAGSWSGFGTRHALKRTRDGGSWDVQLELPKGEHQFKFILNGNEWKCHPELQLSSDGRGNQNNLILVNPSLDSQEAQ</sequence>
<dbReference type="KEGG" id="gtt:GUITHDRAFT_153405"/>
<dbReference type="Pfam" id="PF16561">
    <property type="entry name" value="AMPK1_CBM"/>
    <property type="match status" value="1"/>
</dbReference>
<organism evidence="3">
    <name type="scientific">Guillardia theta (strain CCMP2712)</name>
    <name type="common">Cryptophyte</name>
    <dbReference type="NCBI Taxonomy" id="905079"/>
    <lineage>
        <taxon>Eukaryota</taxon>
        <taxon>Cryptophyceae</taxon>
        <taxon>Pyrenomonadales</taxon>
        <taxon>Geminigeraceae</taxon>
        <taxon>Guillardia</taxon>
    </lineage>
</organism>
<dbReference type="PaxDb" id="55529-EKX42965"/>
<reference evidence="5" key="2">
    <citation type="submission" date="2012-11" db="EMBL/GenBank/DDBJ databases">
        <authorList>
            <person name="Kuo A."/>
            <person name="Curtis B.A."/>
            <person name="Tanifuji G."/>
            <person name="Burki F."/>
            <person name="Gruber A."/>
            <person name="Irimia M."/>
            <person name="Maruyama S."/>
            <person name="Arias M.C."/>
            <person name="Ball S.G."/>
            <person name="Gile G.H."/>
            <person name="Hirakawa Y."/>
            <person name="Hopkins J.F."/>
            <person name="Rensing S.A."/>
            <person name="Schmutz J."/>
            <person name="Symeonidi A."/>
            <person name="Elias M."/>
            <person name="Eveleigh R.J."/>
            <person name="Herman E.K."/>
            <person name="Klute M.J."/>
            <person name="Nakayama T."/>
            <person name="Obornik M."/>
            <person name="Reyes-Prieto A."/>
            <person name="Armbrust E.V."/>
            <person name="Aves S.J."/>
            <person name="Beiko R.G."/>
            <person name="Coutinho P."/>
            <person name="Dacks J.B."/>
            <person name="Durnford D.G."/>
            <person name="Fast N.M."/>
            <person name="Green B.R."/>
            <person name="Grisdale C."/>
            <person name="Hempe F."/>
            <person name="Henrissat B."/>
            <person name="Hoppner M.P."/>
            <person name="Ishida K.-I."/>
            <person name="Kim E."/>
            <person name="Koreny L."/>
            <person name="Kroth P.G."/>
            <person name="Liu Y."/>
            <person name="Malik S.-B."/>
            <person name="Maier U.G."/>
            <person name="McRose D."/>
            <person name="Mock T."/>
            <person name="Neilson J.A."/>
            <person name="Onodera N.T."/>
            <person name="Poole A.M."/>
            <person name="Pritham E.J."/>
            <person name="Richards T.A."/>
            <person name="Rocap G."/>
            <person name="Roy S.W."/>
            <person name="Sarai C."/>
            <person name="Schaack S."/>
            <person name="Shirato S."/>
            <person name="Slamovits C.H."/>
            <person name="Spencer D.F."/>
            <person name="Suzuki S."/>
            <person name="Worden A.Z."/>
            <person name="Zauner S."/>
            <person name="Barry K."/>
            <person name="Bell C."/>
            <person name="Bharti A.K."/>
            <person name="Crow J.A."/>
            <person name="Grimwood J."/>
            <person name="Kramer R."/>
            <person name="Lindquist E."/>
            <person name="Lucas S."/>
            <person name="Salamov A."/>
            <person name="McFadden G.I."/>
            <person name="Lane C.E."/>
            <person name="Keeling P.J."/>
            <person name="Gray M.W."/>
            <person name="Grigoriev I.V."/>
            <person name="Archibald J.M."/>
        </authorList>
    </citation>
    <scope>NUCLEOTIDE SEQUENCE</scope>
    <source>
        <strain evidence="5">CCMP2712</strain>
    </source>
</reference>
<dbReference type="OrthoDB" id="531008at2759"/>
<comment type="similarity">
    <text evidence="1">Belongs to the 5'-AMP-activated protein kinase beta subunit family.</text>
</comment>
<reference evidence="4" key="3">
    <citation type="submission" date="2016-03" db="UniProtKB">
        <authorList>
            <consortium name="EnsemblProtists"/>
        </authorList>
    </citation>
    <scope>IDENTIFICATION</scope>
</reference>
<evidence type="ECO:0000259" key="2">
    <source>
        <dbReference type="Pfam" id="PF16561"/>
    </source>
</evidence>
<proteinExistence type="inferred from homology"/>
<evidence type="ECO:0000313" key="3">
    <source>
        <dbReference type="EMBL" id="EKX42965.1"/>
    </source>
</evidence>
<evidence type="ECO:0000256" key="1">
    <source>
        <dbReference type="ARBA" id="ARBA00010926"/>
    </source>
</evidence>
<feature type="non-terminal residue" evidence="3">
    <location>
        <position position="1"/>
    </location>
</feature>
<dbReference type="RefSeq" id="XP_005829945.1">
    <property type="nucleotide sequence ID" value="XM_005829888.1"/>
</dbReference>
<protein>
    <recommendedName>
        <fullName evidence="2">AMP-activated protein kinase glycogen-binding domain-containing protein</fullName>
    </recommendedName>
</protein>
<reference evidence="3 5" key="1">
    <citation type="journal article" date="2012" name="Nature">
        <title>Algal genomes reveal evolutionary mosaicism and the fate of nucleomorphs.</title>
        <authorList>
            <consortium name="DOE Joint Genome Institute"/>
            <person name="Curtis B.A."/>
            <person name="Tanifuji G."/>
            <person name="Burki F."/>
            <person name="Gruber A."/>
            <person name="Irimia M."/>
            <person name="Maruyama S."/>
            <person name="Arias M.C."/>
            <person name="Ball S.G."/>
            <person name="Gile G.H."/>
            <person name="Hirakawa Y."/>
            <person name="Hopkins J.F."/>
            <person name="Kuo A."/>
            <person name="Rensing S.A."/>
            <person name="Schmutz J."/>
            <person name="Symeonidi A."/>
            <person name="Elias M."/>
            <person name="Eveleigh R.J."/>
            <person name="Herman E.K."/>
            <person name="Klute M.J."/>
            <person name="Nakayama T."/>
            <person name="Obornik M."/>
            <person name="Reyes-Prieto A."/>
            <person name="Armbrust E.V."/>
            <person name="Aves S.J."/>
            <person name="Beiko R.G."/>
            <person name="Coutinho P."/>
            <person name="Dacks J.B."/>
            <person name="Durnford D.G."/>
            <person name="Fast N.M."/>
            <person name="Green B.R."/>
            <person name="Grisdale C.J."/>
            <person name="Hempel F."/>
            <person name="Henrissat B."/>
            <person name="Hoppner M.P."/>
            <person name="Ishida K."/>
            <person name="Kim E."/>
            <person name="Koreny L."/>
            <person name="Kroth P.G."/>
            <person name="Liu Y."/>
            <person name="Malik S.B."/>
            <person name="Maier U.G."/>
            <person name="McRose D."/>
            <person name="Mock T."/>
            <person name="Neilson J.A."/>
            <person name="Onodera N.T."/>
            <person name="Poole A.M."/>
            <person name="Pritham E.J."/>
            <person name="Richards T.A."/>
            <person name="Rocap G."/>
            <person name="Roy S.W."/>
            <person name="Sarai C."/>
            <person name="Schaack S."/>
            <person name="Shirato S."/>
            <person name="Slamovits C.H."/>
            <person name="Spencer D.F."/>
            <person name="Suzuki S."/>
            <person name="Worden A.Z."/>
            <person name="Zauner S."/>
            <person name="Barry K."/>
            <person name="Bell C."/>
            <person name="Bharti A.K."/>
            <person name="Crow J.A."/>
            <person name="Grimwood J."/>
            <person name="Kramer R."/>
            <person name="Lindquist E."/>
            <person name="Lucas S."/>
            <person name="Salamov A."/>
            <person name="McFadden G.I."/>
            <person name="Lane C.E."/>
            <person name="Keeling P.J."/>
            <person name="Gray M.W."/>
            <person name="Grigoriev I.V."/>
            <person name="Archibald J.M."/>
        </authorList>
    </citation>
    <scope>NUCLEOTIDE SEQUENCE</scope>
    <source>
        <strain evidence="3 5">CCMP2712</strain>
    </source>
</reference>
<dbReference type="HOGENOM" id="CLU_1745420_0_0_1"/>
<dbReference type="AlphaFoldDB" id="L1J4F1"/>
<name>L1J4F1_GUITC</name>
<evidence type="ECO:0000313" key="5">
    <source>
        <dbReference type="Proteomes" id="UP000011087"/>
    </source>
</evidence>
<dbReference type="Gene3D" id="2.60.40.10">
    <property type="entry name" value="Immunoglobulins"/>
    <property type="match status" value="1"/>
</dbReference>
<dbReference type="GeneID" id="17299630"/>